<organism evidence="2 3">
    <name type="scientific">Quercus suber</name>
    <name type="common">Cork oak</name>
    <dbReference type="NCBI Taxonomy" id="58331"/>
    <lineage>
        <taxon>Eukaryota</taxon>
        <taxon>Viridiplantae</taxon>
        <taxon>Streptophyta</taxon>
        <taxon>Embryophyta</taxon>
        <taxon>Tracheophyta</taxon>
        <taxon>Spermatophyta</taxon>
        <taxon>Magnoliopsida</taxon>
        <taxon>eudicotyledons</taxon>
        <taxon>Gunneridae</taxon>
        <taxon>Pentapetalae</taxon>
        <taxon>rosids</taxon>
        <taxon>fabids</taxon>
        <taxon>Fagales</taxon>
        <taxon>Fagaceae</taxon>
        <taxon>Quercus</taxon>
    </lineage>
</organism>
<feature type="compositionally biased region" description="Polar residues" evidence="1">
    <location>
        <begin position="118"/>
        <end position="128"/>
    </location>
</feature>
<feature type="region of interest" description="Disordered" evidence="1">
    <location>
        <begin position="1"/>
        <end position="20"/>
    </location>
</feature>
<accession>A0AAW0KGS6</accession>
<evidence type="ECO:0000256" key="1">
    <source>
        <dbReference type="SAM" id="MobiDB-lite"/>
    </source>
</evidence>
<reference evidence="2 3" key="1">
    <citation type="journal article" date="2018" name="Sci. Data">
        <title>The draft genome sequence of cork oak.</title>
        <authorList>
            <person name="Ramos A.M."/>
            <person name="Usie A."/>
            <person name="Barbosa P."/>
            <person name="Barros P.M."/>
            <person name="Capote T."/>
            <person name="Chaves I."/>
            <person name="Simoes F."/>
            <person name="Abreu I."/>
            <person name="Carrasquinho I."/>
            <person name="Faro C."/>
            <person name="Guimaraes J.B."/>
            <person name="Mendonca D."/>
            <person name="Nobrega F."/>
            <person name="Rodrigues L."/>
            <person name="Saibo N.J.M."/>
            <person name="Varela M.C."/>
            <person name="Egas C."/>
            <person name="Matos J."/>
            <person name="Miguel C.M."/>
            <person name="Oliveira M.M."/>
            <person name="Ricardo C.P."/>
            <person name="Goncalves S."/>
        </authorList>
    </citation>
    <scope>NUCLEOTIDE SEQUENCE [LARGE SCALE GENOMIC DNA]</scope>
    <source>
        <strain evidence="3">cv. HL8</strain>
    </source>
</reference>
<evidence type="ECO:0000313" key="2">
    <source>
        <dbReference type="EMBL" id="KAK7838314.1"/>
    </source>
</evidence>
<gene>
    <name evidence="2" type="ORF">CFP56_019999</name>
</gene>
<dbReference type="Proteomes" id="UP000237347">
    <property type="component" value="Unassembled WGS sequence"/>
</dbReference>
<proteinExistence type="predicted"/>
<name>A0AAW0KGS6_QUESU</name>
<keyword evidence="3" id="KW-1185">Reference proteome</keyword>
<feature type="compositionally biased region" description="Low complexity" evidence="1">
    <location>
        <begin position="150"/>
        <end position="166"/>
    </location>
</feature>
<comment type="caution">
    <text evidence="2">The sequence shown here is derived from an EMBL/GenBank/DDBJ whole genome shotgun (WGS) entry which is preliminary data.</text>
</comment>
<evidence type="ECO:0000313" key="3">
    <source>
        <dbReference type="Proteomes" id="UP000237347"/>
    </source>
</evidence>
<feature type="region of interest" description="Disordered" evidence="1">
    <location>
        <begin position="112"/>
        <end position="207"/>
    </location>
</feature>
<protein>
    <submittedName>
        <fullName evidence="2">Uncharacterized protein</fullName>
    </submittedName>
</protein>
<feature type="compositionally biased region" description="Pro residues" evidence="1">
    <location>
        <begin position="180"/>
        <end position="197"/>
    </location>
</feature>
<dbReference type="AlphaFoldDB" id="A0AAW0KGS6"/>
<feature type="compositionally biased region" description="Pro residues" evidence="1">
    <location>
        <begin position="135"/>
        <end position="149"/>
    </location>
</feature>
<dbReference type="EMBL" id="PKMF04000309">
    <property type="protein sequence ID" value="KAK7838314.1"/>
    <property type="molecule type" value="Genomic_DNA"/>
</dbReference>
<dbReference type="PRINTS" id="PR01217">
    <property type="entry name" value="PRICHEXTENSN"/>
</dbReference>
<sequence>MAAANAGRINCTEPGPIDTPANHQSEAIWNRQMPPQHEYFDWFNRVTRRFIDRPGAKLTMMVSLVNHLLRHHPMGTDHKDITDVLTAVHHINCVQPPISKALNEEAATLAGLSTTAGPSTTEGPSPSTAPIRCPSRPPVATPQVVPSPKPSSYTPYPSPSLTIPSSTPHPSPSPIIASPIPHPSPRPTIPPPMPHPCPGSDICPPHP</sequence>